<comment type="subcellular location">
    <subcellularLocation>
        <location evidence="1">Nucleus</location>
    </subcellularLocation>
</comment>
<feature type="region of interest" description="Disordered" evidence="3">
    <location>
        <begin position="740"/>
        <end position="809"/>
    </location>
</feature>
<feature type="region of interest" description="Disordered" evidence="3">
    <location>
        <begin position="851"/>
        <end position="956"/>
    </location>
</feature>
<feature type="compositionally biased region" description="Basic and acidic residues" evidence="3">
    <location>
        <begin position="1414"/>
        <end position="1423"/>
    </location>
</feature>
<feature type="compositionally biased region" description="Low complexity" evidence="3">
    <location>
        <begin position="740"/>
        <end position="750"/>
    </location>
</feature>
<feature type="domain" description="Mediator complex subunit 15 KIX" evidence="4">
    <location>
        <begin position="44"/>
        <end position="121"/>
    </location>
</feature>
<accession>A0A6G1KVQ5</accession>
<proteinExistence type="predicted"/>
<reference evidence="5" key="1">
    <citation type="journal article" date="2020" name="Stud. Mycol.">
        <title>101 Dothideomycetes genomes: a test case for predicting lifestyles and emergence of pathogens.</title>
        <authorList>
            <person name="Haridas S."/>
            <person name="Albert R."/>
            <person name="Binder M."/>
            <person name="Bloem J."/>
            <person name="Labutti K."/>
            <person name="Salamov A."/>
            <person name="Andreopoulos B."/>
            <person name="Baker S."/>
            <person name="Barry K."/>
            <person name="Bills G."/>
            <person name="Bluhm B."/>
            <person name="Cannon C."/>
            <person name="Castanera R."/>
            <person name="Culley D."/>
            <person name="Daum C."/>
            <person name="Ezra D."/>
            <person name="Gonzalez J."/>
            <person name="Henrissat B."/>
            <person name="Kuo A."/>
            <person name="Liang C."/>
            <person name="Lipzen A."/>
            <person name="Lutzoni F."/>
            <person name="Magnuson J."/>
            <person name="Mondo S."/>
            <person name="Nolan M."/>
            <person name="Ohm R."/>
            <person name="Pangilinan J."/>
            <person name="Park H.-J."/>
            <person name="Ramirez L."/>
            <person name="Alfaro M."/>
            <person name="Sun H."/>
            <person name="Tritt A."/>
            <person name="Yoshinaga Y."/>
            <person name="Zwiers L.-H."/>
            <person name="Turgeon B."/>
            <person name="Goodwin S."/>
            <person name="Spatafora J."/>
            <person name="Crous P."/>
            <person name="Grigoriev I."/>
        </authorList>
    </citation>
    <scope>NUCLEOTIDE SEQUENCE</scope>
    <source>
        <strain evidence="5">CBS 116005</strain>
    </source>
</reference>
<feature type="region of interest" description="Disordered" evidence="3">
    <location>
        <begin position="183"/>
        <end position="240"/>
    </location>
</feature>
<feature type="compositionally biased region" description="Polar residues" evidence="3">
    <location>
        <begin position="16"/>
        <end position="25"/>
    </location>
</feature>
<feature type="region of interest" description="Disordered" evidence="3">
    <location>
        <begin position="1357"/>
        <end position="1423"/>
    </location>
</feature>
<feature type="region of interest" description="Disordered" evidence="3">
    <location>
        <begin position="426"/>
        <end position="496"/>
    </location>
</feature>
<feature type="compositionally biased region" description="Low complexity" evidence="3">
    <location>
        <begin position="214"/>
        <end position="240"/>
    </location>
</feature>
<feature type="compositionally biased region" description="Polar residues" evidence="3">
    <location>
        <begin position="386"/>
        <end position="396"/>
    </location>
</feature>
<keyword evidence="2" id="KW-0539">Nucleus</keyword>
<evidence type="ECO:0000256" key="1">
    <source>
        <dbReference type="ARBA" id="ARBA00004123"/>
    </source>
</evidence>
<feature type="compositionally biased region" description="Polar residues" evidence="3">
    <location>
        <begin position="870"/>
        <end position="890"/>
    </location>
</feature>
<feature type="compositionally biased region" description="Polar residues" evidence="3">
    <location>
        <begin position="203"/>
        <end position="213"/>
    </location>
</feature>
<feature type="compositionally biased region" description="Polar residues" evidence="3">
    <location>
        <begin position="1147"/>
        <end position="1166"/>
    </location>
</feature>
<feature type="region of interest" description="Disordered" evidence="3">
    <location>
        <begin position="1"/>
        <end position="26"/>
    </location>
</feature>
<sequence>MGMPNGMMPPNTNGMQRSQQGNAMQQPHARIIEELKKSLPTLPDDWRKIMDLRHRAQSVMQLISALKLLMSNPAEVSKVLQIAITFENNSIKQATSKEHYDQMLQGKLEDVRKKRESQAMQMMPQGHFNMNPNVGMGQHGMPNMNGMGINMQNGGNMMMPNGQMNMNLGGNSGQANSAFPAHLQRQMQPSPRTQQPGAMDPSALQSATSQNHLPNMGQQNPQQGQMTLQQGGQGPQMQNNSQQALMMRARQMYNNMTEENRNTLRQRLNHTLSPQEQELDKQHGRDPLFRMLMKRISQSNRQAMLQQNGGNMQPGNQQTMMGGNVPQQNGGPPNFDFITGQQANALKQQESGELVVPASNNANMGMGNQMNMGAQNGINPQMLAGGSTSNQQPSNPQFQRQISDLMQQQKATQAAQVAHQRNLLAQQQAQQHSNQLRGQPGGLNAPNALNGGPPGQTHSPAMSMLNRPMVPPGQAAPGTPNQQNRPPTQPPQTPGNVAAQNLVQHYQQMTNQGGGQMNQPNQSQASFDPVKRRQELSEITQGMPHQLRQMVISRMMEPMQAKILVQQQRKHAMQQQGMPNGVPNQQAAMPPNMQNMGQAQMGGQPNMFGGALGQGLPGNTVPNFNSQPPANQQAMNQSNMDSVHLQQKMQQQALMARALDMRMYNRTLLTPLNLNVPVPGEVGTWGRLKQWAQQAAQQGIVPPDTVQKIGQLQQQYFANNRAEMEQARADLLRTLAIKKQQQAAMQSGQQRPPSSGPVNMPAMGVQNGGQAPPAQMVPPAAPVQQGGQQGLQAPNQGQRPPGSLQPPQMPTIEEVHRLRASQQNAFKGTDDEMRAMLFEVRKKQYATQMQQVQAEGLRSAQTGGRPGQALQGSQTRPRPTSQPNMNTPQPGQKRAAQPQPQSASSDDVMEIPNPNAPQQLAQQPSQIGAPHAPPMQANNSRQQHVPPIPPGLPAQFHQQWPAMNNESRRALMTKIAQVSNARRTQAMNAGQQGPPQQQPQQEGTPQQAASGQQSQNQQWQVQTSALYAQVERENPKGSAVQVPDLNSPPGQHYLAAWKRLWAGIMRVQATWPPVLAQYPHLEPFVKMMMKIKVQMLQNVTDPNATVNEYFSIGPQQVVAYVQLMQRYTVELKKAKGGTDATGAGSTNEQSKGEPQQVSDQQAKQRPTPTPSAKGQQGAQAAAAAGQIGRTPSRSGHNRKASSSKVPAAPTENKTFDWGVTSPHGVPKYDSGRKEITPDNLRMPVSKKRKVTGSAASTPGAQAVTPVPTSQSPSMMAKLSPEVPGKKSSQQVKFEADAAAREEQARKTFKCTDALCEASIKGFATEAELQKHNEAEHQPVDDPLGYLLESAAGYLGNEGEGAAMQARPQSQSKSMPAGVTRNAPAVKPEATSSPASASKSMDTRSIPTSAPIDGSEPREKTLRDAVEEKMGFEPFIIPNDGAAQDFSMSATTAGAEQDKSFNDIIAASLGDLSDVDLGLNTSDSSAWNLRPGELDPATDTELTPSDGTSSQSSRESDVSRSELLRINLEWDSFGDFDTQIPEGLGIYGQLESLGGLGLDGTPEVSKDVGMSGMGDDDNKKKDGADEWNWSGDLADASWDAMFGPNAGLEEAGLVF</sequence>
<feature type="compositionally biased region" description="Polar residues" evidence="3">
    <location>
        <begin position="1389"/>
        <end position="1407"/>
    </location>
</feature>
<feature type="compositionally biased region" description="Low complexity" evidence="3">
    <location>
        <begin position="368"/>
        <end position="377"/>
    </location>
</feature>
<dbReference type="EMBL" id="ML995912">
    <property type="protein sequence ID" value="KAF2764721.1"/>
    <property type="molecule type" value="Genomic_DNA"/>
</dbReference>
<feature type="compositionally biased region" description="Low complexity" evidence="3">
    <location>
        <begin position="1137"/>
        <end position="1146"/>
    </location>
</feature>
<feature type="compositionally biased region" description="Low complexity" evidence="3">
    <location>
        <begin position="1172"/>
        <end position="1188"/>
    </location>
</feature>
<dbReference type="Pfam" id="PF16987">
    <property type="entry name" value="KIX_2"/>
    <property type="match status" value="1"/>
</dbReference>
<feature type="region of interest" description="Disordered" evidence="3">
    <location>
        <begin position="1479"/>
        <end position="1519"/>
    </location>
</feature>
<feature type="compositionally biased region" description="Low complexity" evidence="3">
    <location>
        <begin position="426"/>
        <end position="451"/>
    </location>
</feature>
<organism evidence="5 6">
    <name type="scientific">Teratosphaeria nubilosa</name>
    <dbReference type="NCBI Taxonomy" id="161662"/>
    <lineage>
        <taxon>Eukaryota</taxon>
        <taxon>Fungi</taxon>
        <taxon>Dikarya</taxon>
        <taxon>Ascomycota</taxon>
        <taxon>Pezizomycotina</taxon>
        <taxon>Dothideomycetes</taxon>
        <taxon>Dothideomycetidae</taxon>
        <taxon>Mycosphaerellales</taxon>
        <taxon>Teratosphaeriaceae</taxon>
        <taxon>Teratosphaeria</taxon>
    </lineage>
</organism>
<feature type="region of interest" description="Disordered" evidence="3">
    <location>
        <begin position="368"/>
        <end position="396"/>
    </location>
</feature>
<feature type="compositionally biased region" description="Polar residues" evidence="3">
    <location>
        <begin position="185"/>
        <end position="196"/>
    </location>
</feature>
<feature type="region of interest" description="Disordered" evidence="3">
    <location>
        <begin position="984"/>
        <end position="1022"/>
    </location>
</feature>
<evidence type="ECO:0000259" key="4">
    <source>
        <dbReference type="Pfam" id="PF16987"/>
    </source>
</evidence>
<feature type="compositionally biased region" description="Low complexity" evidence="3">
    <location>
        <begin position="782"/>
        <end position="798"/>
    </location>
</feature>
<feature type="compositionally biased region" description="Low complexity" evidence="3">
    <location>
        <begin position="912"/>
        <end position="924"/>
    </location>
</feature>
<protein>
    <recommendedName>
        <fullName evidence="4">Mediator complex subunit 15 KIX domain-containing protein</fullName>
    </recommendedName>
</protein>
<feature type="compositionally biased region" description="Low complexity" evidence="3">
    <location>
        <begin position="477"/>
        <end position="486"/>
    </location>
</feature>
<keyword evidence="6" id="KW-1185">Reference proteome</keyword>
<evidence type="ECO:0000313" key="6">
    <source>
        <dbReference type="Proteomes" id="UP000799436"/>
    </source>
</evidence>
<dbReference type="Proteomes" id="UP000799436">
    <property type="component" value="Unassembled WGS sequence"/>
</dbReference>
<dbReference type="GO" id="GO:0005634">
    <property type="term" value="C:nucleus"/>
    <property type="evidence" value="ECO:0007669"/>
    <property type="project" value="UniProtKB-SubCell"/>
</dbReference>
<gene>
    <name evidence="5" type="ORF">EJ03DRAFT_355526</name>
</gene>
<dbReference type="OrthoDB" id="3918840at2759"/>
<name>A0A6G1KVQ5_9PEZI</name>
<evidence type="ECO:0000256" key="2">
    <source>
        <dbReference type="ARBA" id="ARBA00023242"/>
    </source>
</evidence>
<feature type="region of interest" description="Disordered" evidence="3">
    <location>
        <begin position="1135"/>
        <end position="1289"/>
    </location>
</feature>
<evidence type="ECO:0000256" key="3">
    <source>
        <dbReference type="SAM" id="MobiDB-lite"/>
    </source>
</evidence>
<feature type="compositionally biased region" description="Low complexity" evidence="3">
    <location>
        <begin position="1"/>
        <end position="15"/>
    </location>
</feature>
<dbReference type="InterPro" id="IPR036546">
    <property type="entry name" value="MED15_KIX"/>
</dbReference>
<feature type="region of interest" description="Disordered" evidence="3">
    <location>
        <begin position="1560"/>
        <end position="1586"/>
    </location>
</feature>
<feature type="compositionally biased region" description="Low complexity" evidence="3">
    <location>
        <begin position="985"/>
        <end position="1022"/>
    </location>
</feature>
<evidence type="ECO:0000313" key="5">
    <source>
        <dbReference type="EMBL" id="KAF2764721.1"/>
    </source>
</evidence>